<dbReference type="InterPro" id="IPR011013">
    <property type="entry name" value="Gal_mutarotase_sf_dom"/>
</dbReference>
<dbReference type="PANTHER" id="PTHR30504">
    <property type="entry name" value="GLUCANS BIOSYNTHESIS PROTEIN"/>
    <property type="match status" value="1"/>
</dbReference>
<reference evidence="8 9" key="1">
    <citation type="submission" date="2023-06" db="EMBL/GenBank/DDBJ databases">
        <title>Roseiconus lacunae JC819 isolated from Gulf of Mannar region, Tamil Nadu.</title>
        <authorList>
            <person name="Pk S."/>
            <person name="Ch S."/>
            <person name="Ch V.R."/>
        </authorList>
    </citation>
    <scope>NUCLEOTIDE SEQUENCE [LARGE SCALE GENOMIC DNA]</scope>
    <source>
        <strain evidence="8 9">JC819</strain>
    </source>
</reference>
<feature type="domain" description="Glucan biosynthesis periplasmic MdoG C-terminal" evidence="7">
    <location>
        <begin position="59"/>
        <end position="132"/>
    </location>
</feature>
<evidence type="ECO:0000256" key="6">
    <source>
        <dbReference type="SAM" id="SignalP"/>
    </source>
</evidence>
<keyword evidence="4" id="KW-0574">Periplasm</keyword>
<evidence type="ECO:0000256" key="2">
    <source>
        <dbReference type="ARBA" id="ARBA00005001"/>
    </source>
</evidence>
<dbReference type="InterPro" id="IPR014756">
    <property type="entry name" value="Ig_E-set"/>
</dbReference>
<gene>
    <name evidence="8" type="ORF">QTN89_15280</name>
</gene>
<dbReference type="InterPro" id="IPR014438">
    <property type="entry name" value="Glucan_biosyn_MdoG/MdoD"/>
</dbReference>
<protein>
    <submittedName>
        <fullName evidence="8">Glucan biosynthesis protein</fullName>
    </submittedName>
</protein>
<dbReference type="Proteomes" id="UP001239462">
    <property type="component" value="Unassembled WGS sequence"/>
</dbReference>
<dbReference type="EMBL" id="JASZZN010000010">
    <property type="protein sequence ID" value="MDM4016807.1"/>
    <property type="molecule type" value="Genomic_DNA"/>
</dbReference>
<dbReference type="Gene3D" id="2.70.98.10">
    <property type="match status" value="2"/>
</dbReference>
<evidence type="ECO:0000259" key="7">
    <source>
        <dbReference type="Pfam" id="PF04349"/>
    </source>
</evidence>
<dbReference type="InterPro" id="IPR007444">
    <property type="entry name" value="Glucan_biosyn_MdoG_C"/>
</dbReference>
<feature type="chain" id="PRO_5046627161" evidence="6">
    <location>
        <begin position="21"/>
        <end position="595"/>
    </location>
</feature>
<dbReference type="Gene3D" id="2.60.40.10">
    <property type="entry name" value="Immunoglobulins"/>
    <property type="match status" value="1"/>
</dbReference>
<comment type="similarity">
    <text evidence="3">Belongs to the OpgD/OpgG family.</text>
</comment>
<name>A0ABT7PJY9_9BACT</name>
<comment type="pathway">
    <text evidence="2">Glycan metabolism; osmoregulated periplasmic glucan (OPG) biosynthesis.</text>
</comment>
<evidence type="ECO:0000256" key="5">
    <source>
        <dbReference type="SAM" id="MobiDB-lite"/>
    </source>
</evidence>
<dbReference type="Pfam" id="PF04349">
    <property type="entry name" value="MdoG"/>
    <property type="match status" value="2"/>
</dbReference>
<sequence>MVAFEVRAYLIALPTTLAFAFSAASYSIAHESTEAKVDATPKRVEPVEQEAAFATVRNFDDLCKLAESQAKQPYETQQDLPKVLADLDYDQYIKIKYRHEQATWANQGLPFWIETFHRGFVQRDRVYLYTLSPPPSSVELTEKEQTSSDESGISLVSPVARTQPETARSRSSKESPELVSQRLKFSTDDFEYPESIDPQTIGNIGHAGVRLVGRFPGQHDSQEILSFLGSSYFRARSANTIYGSSARGVAIDVALPKDEEFPDFRAFWIQMPATGDESITVLGFLDGPSVCGAYRFTLHPGVHQTDIDIDCQLSFRSVPEKVALAPLTSMWIWGDGLEGPPLDARPSVHDSDGLLIWQGGRDWRWRPYARQSYPSVTSLPIDELHGFGTLQRNRAFYHYDDHNARYDMRPSVWVTPSKPWKNGRIELLELPGAHEGVDNIGAYWISNEPVSTDRPLELRYTVSFFAGDVAKQKDIGRATNLSVKRSEGLAEIEVRFAGHDLQLLEEQDHVTVVSSSIRGKITSESLRRTETGDWVLRSIVAPEESGPVELSWRLTHDGKAVSEEVAYLLPDQQPTFVYPSVYTRQERAIVRNADH</sequence>
<evidence type="ECO:0000256" key="3">
    <source>
        <dbReference type="ARBA" id="ARBA00009284"/>
    </source>
</evidence>
<evidence type="ECO:0000313" key="8">
    <source>
        <dbReference type="EMBL" id="MDM4016807.1"/>
    </source>
</evidence>
<organism evidence="8 9">
    <name type="scientific">Roseiconus lacunae</name>
    <dbReference type="NCBI Taxonomy" id="2605694"/>
    <lineage>
        <taxon>Bacteria</taxon>
        <taxon>Pseudomonadati</taxon>
        <taxon>Planctomycetota</taxon>
        <taxon>Planctomycetia</taxon>
        <taxon>Pirellulales</taxon>
        <taxon>Pirellulaceae</taxon>
        <taxon>Roseiconus</taxon>
    </lineage>
</organism>
<accession>A0ABT7PJY9</accession>
<evidence type="ECO:0000256" key="1">
    <source>
        <dbReference type="ARBA" id="ARBA00004418"/>
    </source>
</evidence>
<feature type="compositionally biased region" description="Basic and acidic residues" evidence="5">
    <location>
        <begin position="167"/>
        <end position="176"/>
    </location>
</feature>
<keyword evidence="6" id="KW-0732">Signal</keyword>
<dbReference type="SUPFAM" id="SSF81296">
    <property type="entry name" value="E set domains"/>
    <property type="match status" value="1"/>
</dbReference>
<evidence type="ECO:0000313" key="9">
    <source>
        <dbReference type="Proteomes" id="UP001239462"/>
    </source>
</evidence>
<comment type="caution">
    <text evidence="8">The sequence shown here is derived from an EMBL/GenBank/DDBJ whole genome shotgun (WGS) entry which is preliminary data.</text>
</comment>
<proteinExistence type="inferred from homology"/>
<dbReference type="RefSeq" id="WP_289164426.1">
    <property type="nucleotide sequence ID" value="NZ_JASZZN010000010.1"/>
</dbReference>
<dbReference type="PIRSF" id="PIRSF006281">
    <property type="entry name" value="MdoG"/>
    <property type="match status" value="1"/>
</dbReference>
<feature type="region of interest" description="Disordered" evidence="5">
    <location>
        <begin position="136"/>
        <end position="179"/>
    </location>
</feature>
<dbReference type="SUPFAM" id="SSF74650">
    <property type="entry name" value="Galactose mutarotase-like"/>
    <property type="match status" value="2"/>
</dbReference>
<comment type="subcellular location">
    <subcellularLocation>
        <location evidence="1">Periplasm</location>
    </subcellularLocation>
</comment>
<dbReference type="InterPro" id="IPR013783">
    <property type="entry name" value="Ig-like_fold"/>
</dbReference>
<feature type="signal peptide" evidence="6">
    <location>
        <begin position="1"/>
        <end position="20"/>
    </location>
</feature>
<keyword evidence="9" id="KW-1185">Reference proteome</keyword>
<dbReference type="PANTHER" id="PTHR30504:SF2">
    <property type="entry name" value="GLUCANS BIOSYNTHESIS PROTEIN G"/>
    <property type="match status" value="1"/>
</dbReference>
<feature type="domain" description="Glucan biosynthesis periplasmic MdoG C-terminal" evidence="7">
    <location>
        <begin position="180"/>
        <end position="567"/>
    </location>
</feature>
<evidence type="ECO:0000256" key="4">
    <source>
        <dbReference type="ARBA" id="ARBA00022764"/>
    </source>
</evidence>
<dbReference type="InterPro" id="IPR014718">
    <property type="entry name" value="GH-type_carb-bd"/>
</dbReference>